<evidence type="ECO:0000313" key="1">
    <source>
        <dbReference type="EMBL" id="GAL05973.1"/>
    </source>
</evidence>
<comment type="caution">
    <text evidence="1">The sequence shown here is derived from an EMBL/GenBank/DDBJ whole genome shotgun (WGS) entry which is preliminary data.</text>
</comment>
<proteinExistence type="predicted"/>
<dbReference type="InterPro" id="IPR038763">
    <property type="entry name" value="DHH_sf"/>
</dbReference>
<gene>
    <name evidence="1" type="ORF">JCM19237_1613</name>
</gene>
<dbReference type="AlphaFoldDB" id="A0A090QUS0"/>
<dbReference type="STRING" id="754436.JCM19237_1613"/>
<organism evidence="1 2">
    <name type="scientific">Photobacterium aphoticum</name>
    <dbReference type="NCBI Taxonomy" id="754436"/>
    <lineage>
        <taxon>Bacteria</taxon>
        <taxon>Pseudomonadati</taxon>
        <taxon>Pseudomonadota</taxon>
        <taxon>Gammaproteobacteria</taxon>
        <taxon>Vibrionales</taxon>
        <taxon>Vibrionaceae</taxon>
        <taxon>Photobacterium</taxon>
    </lineage>
</organism>
<dbReference type="Gene3D" id="3.90.1640.30">
    <property type="match status" value="1"/>
</dbReference>
<dbReference type="SUPFAM" id="SSF64182">
    <property type="entry name" value="DHH phosphoesterases"/>
    <property type="match status" value="1"/>
</dbReference>
<accession>A0A090QUS0</accession>
<dbReference type="EMBL" id="BBMN01000009">
    <property type="protein sequence ID" value="GAL05973.1"/>
    <property type="molecule type" value="Genomic_DNA"/>
</dbReference>
<keyword evidence="1" id="KW-0540">Nuclease</keyword>
<dbReference type="eggNOG" id="COG0608">
    <property type="taxonomic scope" value="Bacteria"/>
</dbReference>
<protein>
    <submittedName>
        <fullName evidence="1">Single-stranded-DNA-specific exonuclease RecJ</fullName>
    </submittedName>
</protein>
<keyword evidence="1" id="KW-0269">Exonuclease</keyword>
<dbReference type="Proteomes" id="UP000029227">
    <property type="component" value="Unassembled WGS sequence"/>
</dbReference>
<sequence>MIEIKRRPEADTSQFTDATPPLLQRIYASRGISCEAELERGAKGLLGYNQLFGIQPAVDLLVSALAEQRRIIVVGDFDADGAPVLPCRCWRCVCWAAVTWIIWCPTVLMTVMV</sequence>
<name>A0A090QUS0_9GAMM</name>
<evidence type="ECO:0000313" key="2">
    <source>
        <dbReference type="Proteomes" id="UP000029227"/>
    </source>
</evidence>
<dbReference type="GO" id="GO:0004527">
    <property type="term" value="F:exonuclease activity"/>
    <property type="evidence" value="ECO:0007669"/>
    <property type="project" value="UniProtKB-KW"/>
</dbReference>
<keyword evidence="1" id="KW-0378">Hydrolase</keyword>
<reference evidence="1 2" key="1">
    <citation type="journal article" date="2014" name="Genome Announc.">
        <title>Draft Genome Sequences of Two Vibrionaceae Species, Vibrio ponticus C121 and Photobacterium aphoticum C119, Isolated as Coral Reef Microbiota.</title>
        <authorList>
            <person name="Al-saari N."/>
            <person name="Meirelles P.M."/>
            <person name="Mino S."/>
            <person name="Suda W."/>
            <person name="Oshima K."/>
            <person name="Hattori M."/>
            <person name="Ohkuma M."/>
            <person name="Thompson F.L."/>
            <person name="Gomez-Gil B."/>
            <person name="Sawabe T."/>
            <person name="Sawabe T."/>
        </authorList>
    </citation>
    <scope>NUCLEOTIDE SEQUENCE [LARGE SCALE GENOMIC DNA]</scope>
    <source>
        <strain evidence="1 2">JCM 19237</strain>
    </source>
</reference>